<evidence type="ECO:0000259" key="5">
    <source>
        <dbReference type="PROSITE" id="PS51005"/>
    </source>
</evidence>
<reference evidence="6" key="2">
    <citation type="submission" date="2023-02" db="EMBL/GenBank/DDBJ databases">
        <authorList>
            <person name="Swenson N.G."/>
            <person name="Wegrzyn J.L."/>
            <person name="Mcevoy S.L."/>
        </authorList>
    </citation>
    <scope>NUCLEOTIDE SEQUENCE</scope>
    <source>
        <strain evidence="6">91603</strain>
        <tissue evidence="6">Leaf</tissue>
    </source>
</reference>
<dbReference type="GO" id="GO:0003677">
    <property type="term" value="F:DNA binding"/>
    <property type="evidence" value="ECO:0007669"/>
    <property type="project" value="UniProtKB-KW"/>
</dbReference>
<dbReference type="Gene3D" id="2.170.150.80">
    <property type="entry name" value="NAC domain"/>
    <property type="match status" value="1"/>
</dbReference>
<feature type="domain" description="NAC" evidence="5">
    <location>
        <begin position="67"/>
        <end position="224"/>
    </location>
</feature>
<protein>
    <recommendedName>
        <fullName evidence="5">NAC domain-containing protein</fullName>
    </recommendedName>
</protein>
<evidence type="ECO:0000256" key="1">
    <source>
        <dbReference type="ARBA" id="ARBA00023015"/>
    </source>
</evidence>
<accession>A0AAD5IF44</accession>
<dbReference type="PANTHER" id="PTHR31719:SF179">
    <property type="entry name" value="OS08G0148400 PROTEIN"/>
    <property type="match status" value="1"/>
</dbReference>
<sequence length="361" mass="40784">MKFSPAFTPTVPPPTTTTSLDFVDVLEFSESLYRTVAPAQLTMTAYPAEDTAPRKRPRLSASEELQLPPGYRFVPSDMELIVDYLMIKLMNQHLSHDIIIDTNIYKYNPWDLAGMHESQGLNQWYFFTSRDRKYPKGIRPNRAAGDGYWKATGAEKKVYNDNDMIVGAKNSLVFCKGKPPNGEKTPWLMHEYLVHSAAQSKCSTSSSSNNMRLNDWVLCKIYKKPTKSDVNHYKNHSGRNVECTSPISRDDSAPLFHCSDIPDNRVDDTVAIQPVYTTATNGITYSGLEMMDLPLGFEDVSAWNMSEMVGPPLGFEDDDKWIISGLCIEDYNHQSMGTLEDIVTPPTNLSEKRRKETLRVG</sequence>
<dbReference type="InterPro" id="IPR003441">
    <property type="entry name" value="NAC-dom"/>
</dbReference>
<dbReference type="AlphaFoldDB" id="A0AAD5IF44"/>
<organism evidence="6 7">
    <name type="scientific">Acer negundo</name>
    <name type="common">Box elder</name>
    <dbReference type="NCBI Taxonomy" id="4023"/>
    <lineage>
        <taxon>Eukaryota</taxon>
        <taxon>Viridiplantae</taxon>
        <taxon>Streptophyta</taxon>
        <taxon>Embryophyta</taxon>
        <taxon>Tracheophyta</taxon>
        <taxon>Spermatophyta</taxon>
        <taxon>Magnoliopsida</taxon>
        <taxon>eudicotyledons</taxon>
        <taxon>Gunneridae</taxon>
        <taxon>Pentapetalae</taxon>
        <taxon>rosids</taxon>
        <taxon>malvids</taxon>
        <taxon>Sapindales</taxon>
        <taxon>Sapindaceae</taxon>
        <taxon>Hippocastanoideae</taxon>
        <taxon>Acereae</taxon>
        <taxon>Acer</taxon>
    </lineage>
</organism>
<evidence type="ECO:0000256" key="3">
    <source>
        <dbReference type="ARBA" id="ARBA00023163"/>
    </source>
</evidence>
<dbReference type="PANTHER" id="PTHR31719">
    <property type="entry name" value="NAC TRANSCRIPTION FACTOR 56"/>
    <property type="match status" value="1"/>
</dbReference>
<keyword evidence="2" id="KW-0238">DNA-binding</keyword>
<dbReference type="InterPro" id="IPR036093">
    <property type="entry name" value="NAC_dom_sf"/>
</dbReference>
<evidence type="ECO:0000256" key="4">
    <source>
        <dbReference type="ARBA" id="ARBA00023242"/>
    </source>
</evidence>
<evidence type="ECO:0000256" key="2">
    <source>
        <dbReference type="ARBA" id="ARBA00023125"/>
    </source>
</evidence>
<evidence type="ECO:0000313" key="7">
    <source>
        <dbReference type="Proteomes" id="UP001064489"/>
    </source>
</evidence>
<keyword evidence="7" id="KW-1185">Reference proteome</keyword>
<evidence type="ECO:0000313" key="6">
    <source>
        <dbReference type="EMBL" id="KAI9161077.1"/>
    </source>
</evidence>
<reference evidence="6" key="1">
    <citation type="journal article" date="2022" name="Plant J.">
        <title>Strategies of tolerance reflected in two North American maple genomes.</title>
        <authorList>
            <person name="McEvoy S.L."/>
            <person name="Sezen U.U."/>
            <person name="Trouern-Trend A."/>
            <person name="McMahon S.M."/>
            <person name="Schaberg P.G."/>
            <person name="Yang J."/>
            <person name="Wegrzyn J.L."/>
            <person name="Swenson N.G."/>
        </authorList>
    </citation>
    <scope>NUCLEOTIDE SEQUENCE</scope>
    <source>
        <strain evidence="6">91603</strain>
    </source>
</reference>
<dbReference type="SUPFAM" id="SSF101941">
    <property type="entry name" value="NAC domain"/>
    <property type="match status" value="1"/>
</dbReference>
<dbReference type="PROSITE" id="PS51005">
    <property type="entry name" value="NAC"/>
    <property type="match status" value="1"/>
</dbReference>
<keyword evidence="4" id="KW-0539">Nucleus</keyword>
<keyword evidence="1" id="KW-0805">Transcription regulation</keyword>
<dbReference type="GO" id="GO:0006355">
    <property type="term" value="P:regulation of DNA-templated transcription"/>
    <property type="evidence" value="ECO:0007669"/>
    <property type="project" value="InterPro"/>
</dbReference>
<dbReference type="Proteomes" id="UP001064489">
    <property type="component" value="Chromosome 2"/>
</dbReference>
<name>A0AAD5IF44_ACENE</name>
<proteinExistence type="predicted"/>
<comment type="caution">
    <text evidence="6">The sequence shown here is derived from an EMBL/GenBank/DDBJ whole genome shotgun (WGS) entry which is preliminary data.</text>
</comment>
<gene>
    <name evidence="6" type="ORF">LWI28_014246</name>
</gene>
<dbReference type="EMBL" id="JAJSOW010000106">
    <property type="protein sequence ID" value="KAI9161077.1"/>
    <property type="molecule type" value="Genomic_DNA"/>
</dbReference>
<keyword evidence="3" id="KW-0804">Transcription</keyword>
<dbReference type="Pfam" id="PF02365">
    <property type="entry name" value="NAM"/>
    <property type="match status" value="1"/>
</dbReference>